<dbReference type="EMBL" id="JAENGY010002629">
    <property type="protein sequence ID" value="KAG6943671.1"/>
    <property type="molecule type" value="Genomic_DNA"/>
</dbReference>
<evidence type="ECO:0000313" key="1">
    <source>
        <dbReference type="EMBL" id="KAG6943671.1"/>
    </source>
</evidence>
<comment type="caution">
    <text evidence="1">The sequence shown here is derived from an EMBL/GenBank/DDBJ whole genome shotgun (WGS) entry which is preliminary data.</text>
</comment>
<accession>A0A8J5IHC6</accession>
<evidence type="ECO:0000313" key="2">
    <source>
        <dbReference type="Proteomes" id="UP000709295"/>
    </source>
</evidence>
<sequence length="104" mass="11585">MCCAAVFNTRQFAWCRVCAGGHTMVERRLSCKSKTCAECGECAVIWKSQHCTASDKWWIKVNTSPHSRGALPCTTVIPARLAKPMKTFITQQDEIGPVLYTSML</sequence>
<dbReference type="Proteomes" id="UP000709295">
    <property type="component" value="Unassembled WGS sequence"/>
</dbReference>
<gene>
    <name evidence="1" type="ORF">JG688_00017489</name>
</gene>
<name>A0A8J5IHC6_9STRA</name>
<dbReference type="AlphaFoldDB" id="A0A8J5IHC6"/>
<reference evidence="1" key="1">
    <citation type="submission" date="2021-01" db="EMBL/GenBank/DDBJ databases">
        <title>Phytophthora aleatoria, a newly-described species from Pinus radiata is distinct from Phytophthora cactorum isolates based on comparative genomics.</title>
        <authorList>
            <person name="Mcdougal R."/>
            <person name="Panda P."/>
            <person name="Williams N."/>
            <person name="Studholme D.J."/>
        </authorList>
    </citation>
    <scope>NUCLEOTIDE SEQUENCE</scope>
    <source>
        <strain evidence="1">NZFS 4037</strain>
    </source>
</reference>
<keyword evidence="2" id="KW-1185">Reference proteome</keyword>
<organism evidence="1 2">
    <name type="scientific">Phytophthora aleatoria</name>
    <dbReference type="NCBI Taxonomy" id="2496075"/>
    <lineage>
        <taxon>Eukaryota</taxon>
        <taxon>Sar</taxon>
        <taxon>Stramenopiles</taxon>
        <taxon>Oomycota</taxon>
        <taxon>Peronosporomycetes</taxon>
        <taxon>Peronosporales</taxon>
        <taxon>Peronosporaceae</taxon>
        <taxon>Phytophthora</taxon>
    </lineage>
</organism>
<proteinExistence type="predicted"/>
<protein>
    <submittedName>
        <fullName evidence="1">Uncharacterized protein</fullName>
    </submittedName>
</protein>